<evidence type="ECO:0000256" key="8">
    <source>
        <dbReference type="ARBA" id="ARBA00023136"/>
    </source>
</evidence>
<keyword evidence="4 9" id="KW-0812">Transmembrane</keyword>
<feature type="transmembrane region" description="Helical" evidence="9">
    <location>
        <begin position="67"/>
        <end position="84"/>
    </location>
</feature>
<comment type="function">
    <text evidence="9">This protein specifically catalyzes the removal of signal peptides from prolipoproteins.</text>
</comment>
<evidence type="ECO:0000256" key="4">
    <source>
        <dbReference type="ARBA" id="ARBA00022692"/>
    </source>
</evidence>
<evidence type="ECO:0000256" key="7">
    <source>
        <dbReference type="ARBA" id="ARBA00022989"/>
    </source>
</evidence>
<dbReference type="NCBIfam" id="TIGR00077">
    <property type="entry name" value="lspA"/>
    <property type="match status" value="1"/>
</dbReference>
<evidence type="ECO:0000256" key="6">
    <source>
        <dbReference type="ARBA" id="ARBA00022801"/>
    </source>
</evidence>
<dbReference type="PANTHER" id="PTHR33695:SF1">
    <property type="entry name" value="LIPOPROTEIN SIGNAL PEPTIDASE"/>
    <property type="match status" value="1"/>
</dbReference>
<accession>A0A356W7Z5</accession>
<feature type="transmembrane region" description="Helical" evidence="9">
    <location>
        <begin position="129"/>
        <end position="150"/>
    </location>
</feature>
<comment type="similarity">
    <text evidence="1 9 10">Belongs to the peptidase A8 family.</text>
</comment>
<evidence type="ECO:0000256" key="5">
    <source>
        <dbReference type="ARBA" id="ARBA00022750"/>
    </source>
</evidence>
<dbReference type="HAMAP" id="MF_00161">
    <property type="entry name" value="LspA"/>
    <property type="match status" value="1"/>
</dbReference>
<evidence type="ECO:0000256" key="1">
    <source>
        <dbReference type="ARBA" id="ARBA00006139"/>
    </source>
</evidence>
<organism evidence="11 12">
    <name type="scientific">Hyphomonas atlantica</name>
    <dbReference type="NCBI Taxonomy" id="1280948"/>
    <lineage>
        <taxon>Bacteria</taxon>
        <taxon>Pseudomonadati</taxon>
        <taxon>Pseudomonadota</taxon>
        <taxon>Alphaproteobacteria</taxon>
        <taxon>Hyphomonadales</taxon>
        <taxon>Hyphomonadaceae</taxon>
        <taxon>Hyphomonas</taxon>
    </lineage>
</organism>
<dbReference type="AlphaFoldDB" id="A0A356W7Z5"/>
<evidence type="ECO:0000256" key="10">
    <source>
        <dbReference type="RuleBase" id="RU004181"/>
    </source>
</evidence>
<comment type="subcellular location">
    <subcellularLocation>
        <location evidence="9">Cell membrane</location>
        <topology evidence="9">Multi-pass membrane protein</topology>
    </subcellularLocation>
</comment>
<name>A0A356W7Z5_9PROT</name>
<dbReference type="GO" id="GO:0005886">
    <property type="term" value="C:plasma membrane"/>
    <property type="evidence" value="ECO:0007669"/>
    <property type="project" value="UniProtKB-SubCell"/>
</dbReference>
<dbReference type="Pfam" id="PF01252">
    <property type="entry name" value="Peptidase_A8"/>
    <property type="match status" value="1"/>
</dbReference>
<comment type="pathway">
    <text evidence="9">Protein modification; lipoprotein biosynthesis (signal peptide cleavage).</text>
</comment>
<sequence>MHTLSPFFLAAGATAGDQVTKWIILTRVMDPPRVIEVTSFFNLMLTFNTGVSFGMFQDFFASRPGTLALLSLAIASLLMTWALRSRLPGERRGLALVAGGALGNIIDRWRLGAVTDFLDFHWQGLHWPAFNAADAFIFIGAFLILTSTFLNGTKNKG</sequence>
<evidence type="ECO:0000313" key="12">
    <source>
        <dbReference type="Proteomes" id="UP000263957"/>
    </source>
</evidence>
<evidence type="ECO:0000256" key="9">
    <source>
        <dbReference type="HAMAP-Rule" id="MF_00161"/>
    </source>
</evidence>
<feature type="active site" evidence="9">
    <location>
        <position position="116"/>
    </location>
</feature>
<keyword evidence="2 9" id="KW-1003">Cell membrane</keyword>
<dbReference type="EC" id="3.4.23.36" evidence="9"/>
<keyword evidence="3 9" id="KW-0645">Protease</keyword>
<keyword evidence="5 9" id="KW-0064">Aspartyl protease</keyword>
<dbReference type="GO" id="GO:0004190">
    <property type="term" value="F:aspartic-type endopeptidase activity"/>
    <property type="evidence" value="ECO:0007669"/>
    <property type="project" value="UniProtKB-UniRule"/>
</dbReference>
<evidence type="ECO:0000256" key="2">
    <source>
        <dbReference type="ARBA" id="ARBA00022475"/>
    </source>
</evidence>
<comment type="caution">
    <text evidence="9">Lacks conserved residue(s) required for the propagation of feature annotation.</text>
</comment>
<comment type="catalytic activity">
    <reaction evidence="9">
        <text>Release of signal peptides from bacterial membrane prolipoproteins. Hydrolyzes -Xaa-Yaa-Zaa-|-(S,diacylglyceryl)Cys-, in which Xaa is hydrophobic (preferably Leu), and Yaa (Ala or Ser) and Zaa (Gly or Ala) have small, neutral side chains.</text>
        <dbReference type="EC" id="3.4.23.36"/>
    </reaction>
</comment>
<keyword evidence="7 9" id="KW-1133">Transmembrane helix</keyword>
<dbReference type="InterPro" id="IPR001872">
    <property type="entry name" value="Peptidase_A8"/>
</dbReference>
<evidence type="ECO:0000313" key="11">
    <source>
        <dbReference type="EMBL" id="HBQ49145.1"/>
    </source>
</evidence>
<comment type="caution">
    <text evidence="11">The sequence shown here is derived from an EMBL/GenBank/DDBJ whole genome shotgun (WGS) entry which is preliminary data.</text>
</comment>
<dbReference type="EMBL" id="DOGS01000197">
    <property type="protein sequence ID" value="HBQ49145.1"/>
    <property type="molecule type" value="Genomic_DNA"/>
</dbReference>
<protein>
    <recommendedName>
        <fullName evidence="9">Lipoprotein signal peptidase</fullName>
        <ecNumber evidence="9">3.4.23.36</ecNumber>
    </recommendedName>
    <alternativeName>
        <fullName evidence="9">Prolipoprotein signal peptidase</fullName>
    </alternativeName>
    <alternativeName>
        <fullName evidence="9">Signal peptidase II</fullName>
        <shortName evidence="9">SPase II</shortName>
    </alternativeName>
</protein>
<evidence type="ECO:0000256" key="3">
    <source>
        <dbReference type="ARBA" id="ARBA00022670"/>
    </source>
</evidence>
<dbReference type="PANTHER" id="PTHR33695">
    <property type="entry name" value="LIPOPROTEIN SIGNAL PEPTIDASE"/>
    <property type="match status" value="1"/>
</dbReference>
<dbReference type="GO" id="GO:0006508">
    <property type="term" value="P:proteolysis"/>
    <property type="evidence" value="ECO:0007669"/>
    <property type="project" value="UniProtKB-KW"/>
</dbReference>
<gene>
    <name evidence="9 11" type="primary">lspA</name>
    <name evidence="11" type="ORF">DD728_09715</name>
</gene>
<dbReference type="UniPathway" id="UPA00665"/>
<keyword evidence="8 9" id="KW-0472">Membrane</keyword>
<keyword evidence="6 9" id="KW-0378">Hydrolase</keyword>
<dbReference type="PRINTS" id="PR00781">
    <property type="entry name" value="LIPOSIGPTASE"/>
</dbReference>
<dbReference type="Proteomes" id="UP000263957">
    <property type="component" value="Unassembled WGS sequence"/>
</dbReference>
<feature type="active site" evidence="9">
    <location>
        <position position="134"/>
    </location>
</feature>
<reference evidence="11 12" key="1">
    <citation type="journal article" date="2018" name="Nat. Biotechnol.">
        <title>A standardized bacterial taxonomy based on genome phylogeny substantially revises the tree of life.</title>
        <authorList>
            <person name="Parks D.H."/>
            <person name="Chuvochina M."/>
            <person name="Waite D.W."/>
            <person name="Rinke C."/>
            <person name="Skarshewski A."/>
            <person name="Chaumeil P.A."/>
            <person name="Hugenholtz P."/>
        </authorList>
    </citation>
    <scope>NUCLEOTIDE SEQUENCE [LARGE SCALE GENOMIC DNA]</scope>
    <source>
        <strain evidence="11">UBA10378</strain>
    </source>
</reference>
<proteinExistence type="inferred from homology"/>